<dbReference type="GO" id="GO:0032259">
    <property type="term" value="P:methylation"/>
    <property type="evidence" value="ECO:0007669"/>
    <property type="project" value="UniProtKB-KW"/>
</dbReference>
<dbReference type="PANTHER" id="PTHR42912">
    <property type="entry name" value="METHYLTRANSFERASE"/>
    <property type="match status" value="1"/>
</dbReference>
<dbReference type="Proteomes" id="UP000254919">
    <property type="component" value="Unassembled WGS sequence"/>
</dbReference>
<organism evidence="2 3">
    <name type="scientific">Roseomonas mucosa</name>
    <dbReference type="NCBI Taxonomy" id="207340"/>
    <lineage>
        <taxon>Bacteria</taxon>
        <taxon>Pseudomonadati</taxon>
        <taxon>Pseudomonadota</taxon>
        <taxon>Alphaproteobacteria</taxon>
        <taxon>Acetobacterales</taxon>
        <taxon>Roseomonadaceae</taxon>
        <taxon>Roseomonas</taxon>
    </lineage>
</organism>
<dbReference type="InterPro" id="IPR029063">
    <property type="entry name" value="SAM-dependent_MTases_sf"/>
</dbReference>
<dbReference type="Gene3D" id="3.40.50.150">
    <property type="entry name" value="Vaccinia Virus protein VP39"/>
    <property type="match status" value="1"/>
</dbReference>
<dbReference type="PANTHER" id="PTHR42912:SF85">
    <property type="entry name" value="METHYLTRANSFERASE TYPE 11"/>
    <property type="match status" value="1"/>
</dbReference>
<dbReference type="InterPro" id="IPR050508">
    <property type="entry name" value="Methyltransf_Superfamily"/>
</dbReference>
<evidence type="ECO:0000313" key="2">
    <source>
        <dbReference type="EMBL" id="SUE41189.1"/>
    </source>
</evidence>
<evidence type="ECO:0000313" key="3">
    <source>
        <dbReference type="Proteomes" id="UP000254919"/>
    </source>
</evidence>
<accession>A0A379N2X4</accession>
<dbReference type="AlphaFoldDB" id="A0A379N2X4"/>
<dbReference type="EMBL" id="UGVN01000001">
    <property type="protein sequence ID" value="SUE41189.1"/>
    <property type="molecule type" value="Genomic_DNA"/>
</dbReference>
<keyword evidence="2" id="KW-0489">Methyltransferase</keyword>
<dbReference type="Pfam" id="PF08241">
    <property type="entry name" value="Methyltransf_11"/>
    <property type="match status" value="1"/>
</dbReference>
<dbReference type="CDD" id="cd02440">
    <property type="entry name" value="AdoMet_MTases"/>
    <property type="match status" value="1"/>
</dbReference>
<protein>
    <submittedName>
        <fullName evidence="2">Probable S-adenosylmethionine-dependent methyltransferase MSMEG_2350</fullName>
        <ecNumber evidence="2">2.1.1.-</ecNumber>
    </submittedName>
</protein>
<evidence type="ECO:0000259" key="1">
    <source>
        <dbReference type="Pfam" id="PF08241"/>
    </source>
</evidence>
<keyword evidence="2" id="KW-0808">Transferase</keyword>
<dbReference type="SUPFAM" id="SSF53335">
    <property type="entry name" value="S-adenosyl-L-methionine-dependent methyltransferases"/>
    <property type="match status" value="1"/>
</dbReference>
<proteinExistence type="predicted"/>
<dbReference type="InterPro" id="IPR013216">
    <property type="entry name" value="Methyltransf_11"/>
</dbReference>
<reference evidence="2 3" key="1">
    <citation type="submission" date="2018-06" db="EMBL/GenBank/DDBJ databases">
        <authorList>
            <consortium name="Pathogen Informatics"/>
            <person name="Doyle S."/>
        </authorList>
    </citation>
    <scope>NUCLEOTIDE SEQUENCE [LARGE SCALE GENOMIC DNA]</scope>
    <source>
        <strain evidence="2 3">NCTC13291</strain>
    </source>
</reference>
<name>A0A379N2X4_9PROT</name>
<dbReference type="GO" id="GO:0008757">
    <property type="term" value="F:S-adenosylmethionine-dependent methyltransferase activity"/>
    <property type="evidence" value="ECO:0007669"/>
    <property type="project" value="InterPro"/>
</dbReference>
<dbReference type="EC" id="2.1.1.-" evidence="2"/>
<gene>
    <name evidence="2" type="ORF">NCTC13291_02766</name>
</gene>
<feature type="domain" description="Methyltransferase type 11" evidence="1">
    <location>
        <begin position="52"/>
        <end position="145"/>
    </location>
</feature>
<sequence>MWQPRPRRIIRAVEPTEYTLMDEAEEGMWWYRAIHARLAHALAALPPGARVLDAGCGTGGFLRRLEGTLPRLRRTGLEYDAAAARRAAAKSGAAVACGDVNRLPFADGSFDAVVSVDVLCHRGVAESLALAEFHRVLAPGGRVILNLPAFEWLRSAHDTRVHNARRYTAPAARRLLAGAGFGAIETRYWNSLLLPLMVAQRKILSRGEDAPSDVAPFPPWLDAALTAVDRAERRLLAAGARFPAGGSVLAVAARP</sequence>